<evidence type="ECO:0000313" key="2">
    <source>
        <dbReference type="EMBL" id="CDW73078.1"/>
    </source>
</evidence>
<organism evidence="2 3">
    <name type="scientific">Stylonychia lemnae</name>
    <name type="common">Ciliate</name>
    <dbReference type="NCBI Taxonomy" id="5949"/>
    <lineage>
        <taxon>Eukaryota</taxon>
        <taxon>Sar</taxon>
        <taxon>Alveolata</taxon>
        <taxon>Ciliophora</taxon>
        <taxon>Intramacronucleata</taxon>
        <taxon>Spirotrichea</taxon>
        <taxon>Stichotrichia</taxon>
        <taxon>Sporadotrichida</taxon>
        <taxon>Oxytrichidae</taxon>
        <taxon>Stylonychinae</taxon>
        <taxon>Stylonychia</taxon>
    </lineage>
</organism>
<protein>
    <submittedName>
        <fullName evidence="2">Uncharacterized protein</fullName>
    </submittedName>
</protein>
<proteinExistence type="predicted"/>
<reference evidence="2 3" key="1">
    <citation type="submission" date="2014-06" db="EMBL/GenBank/DDBJ databases">
        <authorList>
            <person name="Swart Estienne"/>
        </authorList>
    </citation>
    <scope>NUCLEOTIDE SEQUENCE [LARGE SCALE GENOMIC DNA]</scope>
    <source>
        <strain evidence="2 3">130c</strain>
    </source>
</reference>
<evidence type="ECO:0000313" key="3">
    <source>
        <dbReference type="Proteomes" id="UP000039865"/>
    </source>
</evidence>
<dbReference type="InParanoid" id="A0A077ZT68"/>
<accession>A0A077ZT68</accession>
<sequence length="530" mass="62100">MKIEEHPSSTQDLLNSYQTLPSVARYKQLKLKDKHQRRVEVQKENNNISSTTLPFQIGDEVLTEPINRSMSIDSQLDHLNQESSFDLGAKSSSKNKRLLDSSFARSNRTEDYNKVLDVLRQRNCKENIKKYKEELEQIKYYMNPFTTIMSHSNIETKVNKIVLNNKTSKTLNDTQKSEVRYQKLREYLRLYKQRLYLVPKHQIMDDDKDMRGLDYNSYKDLQSKNMDIVEIVQQHKDESDELITKMGISLSFDKRSQNHKNQNGMKRVSSKVYITEKKIDSSLDKNYKSFLGTGPNAQSLNDYVAYSGDSFANIRSHASLNRMEDQEIFKIAEQIQKQHFEEEFLRKQRFSKNNSKFGIEKYNQVNSSQVLQKKSSTAQIQLRPHGINKSAANIKSSNMNITNEILYTDTESRASLNYPSHSQSRNQNKKNSQEQLLNAETRKNNNPVYNKNMNQISDIYRSCEQMKKETRKISRKYRHGHQVFRDDLNKCKSILRKSQQTNKSQALVMNYEPGEININSQQFVIKAQQR</sequence>
<gene>
    <name evidence="2" type="primary">Contig12529.g13370</name>
    <name evidence="2" type="ORF">STYLEM_2047</name>
</gene>
<dbReference type="EMBL" id="CCKQ01001983">
    <property type="protein sequence ID" value="CDW73078.1"/>
    <property type="molecule type" value="Genomic_DNA"/>
</dbReference>
<name>A0A077ZT68_STYLE</name>
<dbReference type="AlphaFoldDB" id="A0A077ZT68"/>
<dbReference type="Proteomes" id="UP000039865">
    <property type="component" value="Unassembled WGS sequence"/>
</dbReference>
<feature type="region of interest" description="Disordered" evidence="1">
    <location>
        <begin position="415"/>
        <end position="434"/>
    </location>
</feature>
<keyword evidence="3" id="KW-1185">Reference proteome</keyword>
<evidence type="ECO:0000256" key="1">
    <source>
        <dbReference type="SAM" id="MobiDB-lite"/>
    </source>
</evidence>